<keyword evidence="2" id="KW-1185">Reference proteome</keyword>
<organism evidence="1 2">
    <name type="scientific">Citrus x changshan-huyou</name>
    <dbReference type="NCBI Taxonomy" id="2935761"/>
    <lineage>
        <taxon>Eukaryota</taxon>
        <taxon>Viridiplantae</taxon>
        <taxon>Streptophyta</taxon>
        <taxon>Embryophyta</taxon>
        <taxon>Tracheophyta</taxon>
        <taxon>Spermatophyta</taxon>
        <taxon>Magnoliopsida</taxon>
        <taxon>eudicotyledons</taxon>
        <taxon>Gunneridae</taxon>
        <taxon>Pentapetalae</taxon>
        <taxon>rosids</taxon>
        <taxon>malvids</taxon>
        <taxon>Sapindales</taxon>
        <taxon>Rutaceae</taxon>
        <taxon>Aurantioideae</taxon>
        <taxon>Citrus</taxon>
    </lineage>
</organism>
<protein>
    <submittedName>
        <fullName evidence="1">Uncharacterized protein</fullName>
    </submittedName>
</protein>
<name>A0AAP0QRM1_9ROSI</name>
<proteinExistence type="predicted"/>
<evidence type="ECO:0000313" key="2">
    <source>
        <dbReference type="Proteomes" id="UP001428341"/>
    </source>
</evidence>
<gene>
    <name evidence="1" type="ORF">WN944_008895</name>
</gene>
<sequence>MSGHGSMGTGKGGIELLIDGRIGPIISAHGPWRCCANEPNNVAQPHNIDLWSGVNDLNRSFPHVKIVYVDVTLTSTTL</sequence>
<accession>A0AAP0QRM1</accession>
<dbReference type="EMBL" id="JBCGBO010000003">
    <property type="protein sequence ID" value="KAK9216883.1"/>
    <property type="molecule type" value="Genomic_DNA"/>
</dbReference>
<evidence type="ECO:0000313" key="1">
    <source>
        <dbReference type="EMBL" id="KAK9216883.1"/>
    </source>
</evidence>
<dbReference type="AlphaFoldDB" id="A0AAP0QRM1"/>
<comment type="caution">
    <text evidence="1">The sequence shown here is derived from an EMBL/GenBank/DDBJ whole genome shotgun (WGS) entry which is preliminary data.</text>
</comment>
<reference evidence="1 2" key="1">
    <citation type="submission" date="2024-05" db="EMBL/GenBank/DDBJ databases">
        <title>Haplotype-resolved chromosome-level genome assembly of Huyou (Citrus changshanensis).</title>
        <authorList>
            <person name="Miao C."/>
            <person name="Chen W."/>
            <person name="Wu Y."/>
            <person name="Wang L."/>
            <person name="Zhao S."/>
            <person name="Grierson D."/>
            <person name="Xu C."/>
            <person name="Chen K."/>
        </authorList>
    </citation>
    <scope>NUCLEOTIDE SEQUENCE [LARGE SCALE GENOMIC DNA]</scope>
    <source>
        <strain evidence="1">01-14</strain>
        <tissue evidence="1">Leaf</tissue>
    </source>
</reference>
<dbReference type="Proteomes" id="UP001428341">
    <property type="component" value="Unassembled WGS sequence"/>
</dbReference>